<dbReference type="Pfam" id="PF00440">
    <property type="entry name" value="TetR_N"/>
    <property type="match status" value="1"/>
</dbReference>
<dbReference type="PANTHER" id="PTHR30055:SF151">
    <property type="entry name" value="TRANSCRIPTIONAL REGULATORY PROTEIN"/>
    <property type="match status" value="1"/>
</dbReference>
<evidence type="ECO:0000256" key="3">
    <source>
        <dbReference type="ARBA" id="ARBA00023163"/>
    </source>
</evidence>
<evidence type="ECO:0000313" key="7">
    <source>
        <dbReference type="EMBL" id="RMN28052.1"/>
    </source>
</evidence>
<dbReference type="SUPFAM" id="SSF46689">
    <property type="entry name" value="Homeodomain-like"/>
    <property type="match status" value="1"/>
</dbReference>
<dbReference type="PATRIC" id="fig|86840.3.peg.1233"/>
<dbReference type="InterPro" id="IPR009057">
    <property type="entry name" value="Homeodomain-like_sf"/>
</dbReference>
<evidence type="ECO:0000313" key="6">
    <source>
        <dbReference type="EMBL" id="KPW66648.1"/>
    </source>
</evidence>
<evidence type="ECO:0000256" key="4">
    <source>
        <dbReference type="PROSITE-ProRule" id="PRU00335"/>
    </source>
</evidence>
<dbReference type="SUPFAM" id="SSF48498">
    <property type="entry name" value="Tetracyclin repressor-like, C-terminal domain"/>
    <property type="match status" value="1"/>
</dbReference>
<dbReference type="InterPro" id="IPR001647">
    <property type="entry name" value="HTH_TetR"/>
</dbReference>
<dbReference type="GO" id="GO:0045892">
    <property type="term" value="P:negative regulation of DNA-templated transcription"/>
    <property type="evidence" value="ECO:0007669"/>
    <property type="project" value="InterPro"/>
</dbReference>
<name>A0A0P9KXL7_PSECA</name>
<organism evidence="6 8">
    <name type="scientific">Pseudomonas cannabina</name>
    <dbReference type="NCBI Taxonomy" id="86840"/>
    <lineage>
        <taxon>Bacteria</taxon>
        <taxon>Pseudomonadati</taxon>
        <taxon>Pseudomonadota</taxon>
        <taxon>Gammaproteobacteria</taxon>
        <taxon>Pseudomonadales</taxon>
        <taxon>Pseudomonadaceae</taxon>
        <taxon>Pseudomonas</taxon>
    </lineage>
</organism>
<keyword evidence="1" id="KW-0805">Transcription regulation</keyword>
<keyword evidence="2 4" id="KW-0238">DNA-binding</keyword>
<feature type="DNA-binding region" description="H-T-H motif" evidence="4">
    <location>
        <begin position="57"/>
        <end position="76"/>
    </location>
</feature>
<evidence type="ECO:0000256" key="1">
    <source>
        <dbReference type="ARBA" id="ARBA00023015"/>
    </source>
</evidence>
<dbReference type="GO" id="GO:0000976">
    <property type="term" value="F:transcription cis-regulatory region binding"/>
    <property type="evidence" value="ECO:0007669"/>
    <property type="project" value="TreeGrafter"/>
</dbReference>
<reference evidence="6 8" key="1">
    <citation type="submission" date="2015-09" db="EMBL/GenBank/DDBJ databases">
        <title>Genome announcement of multiple Pseudomonas syringae strains.</title>
        <authorList>
            <person name="Thakur S."/>
            <person name="Wang P.W."/>
            <person name="Gong Y."/>
            <person name="Weir B.S."/>
            <person name="Guttman D.S."/>
        </authorList>
    </citation>
    <scope>NUCLEOTIDE SEQUENCE [LARGE SCALE GENOMIC DNA]</scope>
    <source>
        <strain evidence="6 8">ICMP2823</strain>
    </source>
</reference>
<dbReference type="Proteomes" id="UP000281372">
    <property type="component" value="Unassembled WGS sequence"/>
</dbReference>
<dbReference type="Proteomes" id="UP000050564">
    <property type="component" value="Unassembled WGS sequence"/>
</dbReference>
<reference evidence="7 9" key="2">
    <citation type="submission" date="2018-08" db="EMBL/GenBank/DDBJ databases">
        <title>Recombination of ecologically and evolutionarily significant loci maintains genetic cohesion in the Pseudomonas syringae species complex.</title>
        <authorList>
            <person name="Dillon M."/>
            <person name="Thakur S."/>
            <person name="Almeida R.N.D."/>
            <person name="Weir B.S."/>
            <person name="Guttman D.S."/>
        </authorList>
    </citation>
    <scope>NUCLEOTIDE SEQUENCE [LARGE SCALE GENOMIC DNA]</scope>
    <source>
        <strain evidence="7 9">ICMP 2821</strain>
    </source>
</reference>
<accession>A0A0P9KXL7</accession>
<evidence type="ECO:0000256" key="2">
    <source>
        <dbReference type="ARBA" id="ARBA00023125"/>
    </source>
</evidence>
<protein>
    <submittedName>
        <fullName evidence="6">TetR family transcriptional regulator</fullName>
    </submittedName>
</protein>
<dbReference type="Pfam" id="PF02909">
    <property type="entry name" value="TetR_C_1"/>
    <property type="match status" value="1"/>
</dbReference>
<proteinExistence type="predicted"/>
<dbReference type="InterPro" id="IPR004111">
    <property type="entry name" value="Repressor_TetR_C"/>
</dbReference>
<dbReference type="InterPro" id="IPR036271">
    <property type="entry name" value="Tet_transcr_reg_TetR-rel_C_sf"/>
</dbReference>
<dbReference type="EMBL" id="LJPX01000545">
    <property type="protein sequence ID" value="KPW66648.1"/>
    <property type="molecule type" value="Genomic_DNA"/>
</dbReference>
<dbReference type="AlphaFoldDB" id="A0A0P9KXL7"/>
<dbReference type="PANTHER" id="PTHR30055">
    <property type="entry name" value="HTH-TYPE TRANSCRIPTIONAL REGULATOR RUTR"/>
    <property type="match status" value="1"/>
</dbReference>
<dbReference type="GO" id="GO:0003700">
    <property type="term" value="F:DNA-binding transcription factor activity"/>
    <property type="evidence" value="ECO:0007669"/>
    <property type="project" value="TreeGrafter"/>
</dbReference>
<dbReference type="PRINTS" id="PR00455">
    <property type="entry name" value="HTHTETR"/>
</dbReference>
<keyword evidence="3" id="KW-0804">Transcription</keyword>
<comment type="caution">
    <text evidence="6">The sequence shown here is derived from an EMBL/GenBank/DDBJ whole genome shotgun (WGS) entry which is preliminary data.</text>
</comment>
<gene>
    <name evidence="6" type="ORF">ALO81_100840</name>
    <name evidence="7" type="ORF">ALQ64_100912</name>
</gene>
<evidence type="ECO:0000313" key="9">
    <source>
        <dbReference type="Proteomes" id="UP000281372"/>
    </source>
</evidence>
<dbReference type="Gene3D" id="1.10.357.10">
    <property type="entry name" value="Tetracycline Repressor, domain 2"/>
    <property type="match status" value="1"/>
</dbReference>
<evidence type="ECO:0000259" key="5">
    <source>
        <dbReference type="PROSITE" id="PS50977"/>
    </source>
</evidence>
<feature type="domain" description="HTH tetR-type" evidence="5">
    <location>
        <begin position="34"/>
        <end position="94"/>
    </location>
</feature>
<sequence length="260" mass="28239">MTEDLKCQTVPGSPRWWMSRQPRLEKVAGRGRPSLSVERIIATALETVDEVGAQAFNMRMLAERLGSGTATLYRHFASKDEILIYVVDRVLGEMSTDQPEMAERALHGQGSEGNSWQKACAAGAERLYGVLRKHQGILPLLVSQIPIGPNGLKRREQGIALFLANGFPAELAARAYTSVAHYVLGFAIQQHSNVSNEAAEGEDLIGFFAALDASEYPAIAAAGRHLPGISVEDEFRFGLKLIIDGLNLALAEALRGTGKR</sequence>
<dbReference type="InterPro" id="IPR050109">
    <property type="entry name" value="HTH-type_TetR-like_transc_reg"/>
</dbReference>
<dbReference type="PROSITE" id="PS50977">
    <property type="entry name" value="HTH_TETR_2"/>
    <property type="match status" value="1"/>
</dbReference>
<dbReference type="EMBL" id="RBOW01000567">
    <property type="protein sequence ID" value="RMN28052.1"/>
    <property type="molecule type" value="Genomic_DNA"/>
</dbReference>
<evidence type="ECO:0000313" key="8">
    <source>
        <dbReference type="Proteomes" id="UP000050564"/>
    </source>
</evidence>